<gene>
    <name evidence="1" type="ORF">JOC86_001179</name>
</gene>
<dbReference type="PANTHER" id="PTHR37816:SF3">
    <property type="entry name" value="MODULATES DNA TOPOLOGY"/>
    <property type="match status" value="1"/>
</dbReference>
<dbReference type="RefSeq" id="WP_205168824.1">
    <property type="nucleotide sequence ID" value="NZ_JAFBDZ010000001.1"/>
</dbReference>
<keyword evidence="2" id="KW-1185">Reference proteome</keyword>
<dbReference type="CDD" id="cd01983">
    <property type="entry name" value="SIMIBI"/>
    <property type="match status" value="1"/>
</dbReference>
<dbReference type="InterPro" id="IPR052922">
    <property type="entry name" value="Cytidylate_Kinase-2"/>
</dbReference>
<evidence type="ECO:0000313" key="1">
    <source>
        <dbReference type="EMBL" id="MBM7584642.1"/>
    </source>
</evidence>
<accession>A0ABS2N9V4</accession>
<dbReference type="SUPFAM" id="SSF52540">
    <property type="entry name" value="P-loop containing nucleoside triphosphate hydrolases"/>
    <property type="match status" value="1"/>
</dbReference>
<reference evidence="1 2" key="1">
    <citation type="submission" date="2021-01" db="EMBL/GenBank/DDBJ databases">
        <title>Genomic Encyclopedia of Type Strains, Phase IV (KMG-IV): sequencing the most valuable type-strain genomes for metagenomic binning, comparative biology and taxonomic classification.</title>
        <authorList>
            <person name="Goeker M."/>
        </authorList>
    </citation>
    <scope>NUCLEOTIDE SEQUENCE [LARGE SCALE GENOMIC DNA]</scope>
    <source>
        <strain evidence="1 2">DSM 24834</strain>
    </source>
</reference>
<organism evidence="1 2">
    <name type="scientific">Rossellomorea pakistanensis</name>
    <dbReference type="NCBI Taxonomy" id="992288"/>
    <lineage>
        <taxon>Bacteria</taxon>
        <taxon>Bacillati</taxon>
        <taxon>Bacillota</taxon>
        <taxon>Bacilli</taxon>
        <taxon>Bacillales</taxon>
        <taxon>Bacillaceae</taxon>
        <taxon>Rossellomorea</taxon>
    </lineage>
</organism>
<evidence type="ECO:0000313" key="2">
    <source>
        <dbReference type="Proteomes" id="UP001646157"/>
    </source>
</evidence>
<dbReference type="InterPro" id="IPR027417">
    <property type="entry name" value="P-loop_NTPase"/>
</dbReference>
<proteinExistence type="predicted"/>
<name>A0ABS2N9V4_9BACI</name>
<keyword evidence="1" id="KW-0418">Kinase</keyword>
<dbReference type="Gene3D" id="3.40.50.300">
    <property type="entry name" value="P-loop containing nucleotide triphosphate hydrolases"/>
    <property type="match status" value="1"/>
</dbReference>
<dbReference type="PANTHER" id="PTHR37816">
    <property type="entry name" value="YALI0E33011P"/>
    <property type="match status" value="1"/>
</dbReference>
<dbReference type="GO" id="GO:0016301">
    <property type="term" value="F:kinase activity"/>
    <property type="evidence" value="ECO:0007669"/>
    <property type="project" value="UniProtKB-KW"/>
</dbReference>
<keyword evidence="1" id="KW-0808">Transferase</keyword>
<dbReference type="Proteomes" id="UP001646157">
    <property type="component" value="Unassembled WGS sequence"/>
</dbReference>
<protein>
    <submittedName>
        <fullName evidence="1">Adenylate kinase family enzyme</fullName>
    </submittedName>
</protein>
<sequence length="184" mass="21739">MKKIMVTGASAGAGKSTFAKELGEALNIEVYHLDTLFWKPGWIEATIDEFAEAQRKIIHYNDQWIIEGNYSNTYEIRAEYADTIVYLELPLYLCLYRVLKRWLKHRGKTRPDLGEGCPDKLDWDFIWFICSTYYPRKKKMMDRFRYFQTLGSRKNIYVLKGKKELHSFLKDIESSSTSKLQSHE</sequence>
<dbReference type="EMBL" id="JAFBDZ010000001">
    <property type="protein sequence ID" value="MBM7584642.1"/>
    <property type="molecule type" value="Genomic_DNA"/>
</dbReference>
<comment type="caution">
    <text evidence="1">The sequence shown here is derived from an EMBL/GenBank/DDBJ whole genome shotgun (WGS) entry which is preliminary data.</text>
</comment>